<dbReference type="Proteomes" id="UP001597178">
    <property type="component" value="Unassembled WGS sequence"/>
</dbReference>
<feature type="chain" id="PRO_5046951518" evidence="2">
    <location>
        <begin position="38"/>
        <end position="335"/>
    </location>
</feature>
<reference evidence="4" key="1">
    <citation type="journal article" date="2019" name="Int. J. Syst. Evol. Microbiol.">
        <title>The Global Catalogue of Microorganisms (GCM) 10K type strain sequencing project: providing services to taxonomists for standard genome sequencing and annotation.</title>
        <authorList>
            <consortium name="The Broad Institute Genomics Platform"/>
            <consortium name="The Broad Institute Genome Sequencing Center for Infectious Disease"/>
            <person name="Wu L."/>
            <person name="Ma J."/>
        </authorList>
    </citation>
    <scope>NUCLEOTIDE SEQUENCE [LARGE SCALE GENOMIC DNA]</scope>
    <source>
        <strain evidence="4">CCUG 54822</strain>
    </source>
</reference>
<evidence type="ECO:0000313" key="3">
    <source>
        <dbReference type="EMBL" id="MFD1362397.1"/>
    </source>
</evidence>
<dbReference type="PANTHER" id="PTHR42928:SF5">
    <property type="entry name" value="BLR1237 PROTEIN"/>
    <property type="match status" value="1"/>
</dbReference>
<dbReference type="Gene3D" id="3.40.190.10">
    <property type="entry name" value="Periplasmic binding protein-like II"/>
    <property type="match status" value="1"/>
</dbReference>
<dbReference type="PANTHER" id="PTHR42928">
    <property type="entry name" value="TRICARBOXYLATE-BINDING PROTEIN"/>
    <property type="match status" value="1"/>
</dbReference>
<feature type="signal peptide" evidence="2">
    <location>
        <begin position="1"/>
        <end position="37"/>
    </location>
</feature>
<gene>
    <name evidence="3" type="ORF">ACFQ4A_12090</name>
</gene>
<accession>A0ABW3ZX48</accession>
<comment type="caution">
    <text evidence="3">The sequence shown here is derived from an EMBL/GenBank/DDBJ whole genome shotgun (WGS) entry which is preliminary data.</text>
</comment>
<dbReference type="InterPro" id="IPR042100">
    <property type="entry name" value="Bug_dom1"/>
</dbReference>
<sequence>MIFMTNNQERMSINVMNKNIRALAVLLIIVSAAMVLAACGNDENSAENYPDREIEMTIPWDPGGGSDIEGRVVTDHVSEALDESMVVVNVPGVGGTVGMEELLEQDANGYHIGQMHEGHLVAHHTDVTDVNYDDFEPIASMSASDQLLAVSNDLNVDSLEEFVEYGQENTIDFGGTVSGIPRVWVEQIGQELDINYNLVGYEGLGEAVQALAGGHVDAVIVDYPSAAEFVEAGHMSFLGIGTEERNDTLPDVPTFKEKGYDLTMGINRGYVAPGGTDPEIIEMLSNTFEEVANRDAFVKEIEDLGASVNFMNHDEYANYLENQNQVIKETIENIE</sequence>
<keyword evidence="4" id="KW-1185">Reference proteome</keyword>
<evidence type="ECO:0000256" key="1">
    <source>
        <dbReference type="ARBA" id="ARBA00006987"/>
    </source>
</evidence>
<dbReference type="CDD" id="cd07012">
    <property type="entry name" value="PBP2_Bug_TTT"/>
    <property type="match status" value="1"/>
</dbReference>
<dbReference type="Gene3D" id="3.40.190.150">
    <property type="entry name" value="Bordetella uptake gene, domain 1"/>
    <property type="match status" value="1"/>
</dbReference>
<dbReference type="InterPro" id="IPR005064">
    <property type="entry name" value="BUG"/>
</dbReference>
<evidence type="ECO:0000313" key="4">
    <source>
        <dbReference type="Proteomes" id="UP001597178"/>
    </source>
</evidence>
<dbReference type="SUPFAM" id="SSF53850">
    <property type="entry name" value="Periplasmic binding protein-like II"/>
    <property type="match status" value="1"/>
</dbReference>
<dbReference type="PIRSF" id="PIRSF017082">
    <property type="entry name" value="YflP"/>
    <property type="match status" value="1"/>
</dbReference>
<comment type="similarity">
    <text evidence="1">Belongs to the UPF0065 (bug) family.</text>
</comment>
<organism evidence="3 4">
    <name type="scientific">Lentibacillus salinarum</name>
    <dbReference type="NCBI Taxonomy" id="446820"/>
    <lineage>
        <taxon>Bacteria</taxon>
        <taxon>Bacillati</taxon>
        <taxon>Bacillota</taxon>
        <taxon>Bacilli</taxon>
        <taxon>Bacillales</taxon>
        <taxon>Bacillaceae</taxon>
        <taxon>Lentibacillus</taxon>
    </lineage>
</organism>
<dbReference type="EMBL" id="JBHTNH010000026">
    <property type="protein sequence ID" value="MFD1362397.1"/>
    <property type="molecule type" value="Genomic_DNA"/>
</dbReference>
<proteinExistence type="inferred from homology"/>
<evidence type="ECO:0000256" key="2">
    <source>
        <dbReference type="SAM" id="SignalP"/>
    </source>
</evidence>
<dbReference type="Pfam" id="PF03401">
    <property type="entry name" value="TctC"/>
    <property type="match status" value="1"/>
</dbReference>
<name>A0ABW3ZX48_9BACI</name>
<protein>
    <submittedName>
        <fullName evidence="3">Bug family tripartite tricarboxylate transporter substrate binding protein</fullName>
    </submittedName>
</protein>
<keyword evidence="2" id="KW-0732">Signal</keyword>